<name>A0AA90NKG9_9ACTN</name>
<feature type="compositionally biased region" description="Low complexity" evidence="1">
    <location>
        <begin position="225"/>
        <end position="243"/>
    </location>
</feature>
<comment type="caution">
    <text evidence="3">The sequence shown here is derived from an EMBL/GenBank/DDBJ whole genome shotgun (WGS) entry which is preliminary data.</text>
</comment>
<evidence type="ECO:0000313" key="4">
    <source>
        <dbReference type="Proteomes" id="UP001178281"/>
    </source>
</evidence>
<evidence type="ECO:0000313" key="3">
    <source>
        <dbReference type="EMBL" id="MDP0400121.1"/>
    </source>
</evidence>
<dbReference type="RefSeq" id="WP_305112572.1">
    <property type="nucleotide sequence ID" value="NZ_JAUTIX010000008.1"/>
</dbReference>
<evidence type="ECO:0000256" key="2">
    <source>
        <dbReference type="SAM" id="Phobius"/>
    </source>
</evidence>
<organism evidence="3 4">
    <name type="scientific">Tsukamurella strandjordii</name>
    <dbReference type="NCBI Taxonomy" id="147577"/>
    <lineage>
        <taxon>Bacteria</taxon>
        <taxon>Bacillati</taxon>
        <taxon>Actinomycetota</taxon>
        <taxon>Actinomycetes</taxon>
        <taxon>Mycobacteriales</taxon>
        <taxon>Tsukamurellaceae</taxon>
        <taxon>Tsukamurella</taxon>
    </lineage>
</organism>
<dbReference type="Proteomes" id="UP001178281">
    <property type="component" value="Unassembled WGS sequence"/>
</dbReference>
<feature type="compositionally biased region" description="Basic and acidic residues" evidence="1">
    <location>
        <begin position="312"/>
        <end position="322"/>
    </location>
</feature>
<proteinExistence type="predicted"/>
<keyword evidence="2" id="KW-0812">Transmembrane</keyword>
<keyword evidence="4" id="KW-1185">Reference proteome</keyword>
<protein>
    <recommendedName>
        <fullName evidence="5">Capsular polysaccharide biosynthesis protein</fullName>
    </recommendedName>
</protein>
<gene>
    <name evidence="3" type="ORF">Q7X28_19570</name>
</gene>
<sequence length="322" mass="33067">MNVAGFVRTVLAKPLVLVVLVVVTAAAGAVGWSSTSPHYVSGGAVLVIPPGAGNTDAGRNPFANLNGGPPLLAHVLATSSGSPEARDKVAATGAQPDYQLSTLAGDSSSFNQLSPQITFQVSGPDPETAQRGSQALVAFMRAELRKMQVQAGVADGTFADLRVTVEAQPGTEVPAKSARTAASYGMAAAALVIIALLVVTAVRQQLLRRRVPAVAAPGPAPAPANAPAAAAPAPHGEAPAADGAADRAAPDEGRPPRPRRIAPPQRPVRSQPSQVTDWSSEEEPLPAPTDETMPAGRSSRRPSPQVRWARPANRDDPARPKV</sequence>
<dbReference type="EMBL" id="JAUTIX010000008">
    <property type="protein sequence ID" value="MDP0400121.1"/>
    <property type="molecule type" value="Genomic_DNA"/>
</dbReference>
<feature type="region of interest" description="Disordered" evidence="1">
    <location>
        <begin position="215"/>
        <end position="322"/>
    </location>
</feature>
<reference evidence="3" key="1">
    <citation type="submission" date="2023-08" db="EMBL/GenBank/DDBJ databases">
        <title>The draft genome of Tsukamurella strandjordii strain 050030.</title>
        <authorList>
            <person name="Zhao F."/>
            <person name="Feng Y."/>
            <person name="Zong Z."/>
        </authorList>
    </citation>
    <scope>NUCLEOTIDE SEQUENCE</scope>
    <source>
        <strain evidence="3">050030</strain>
    </source>
</reference>
<dbReference type="AlphaFoldDB" id="A0AA90NKG9"/>
<feature type="compositionally biased region" description="Basic and acidic residues" evidence="1">
    <location>
        <begin position="244"/>
        <end position="255"/>
    </location>
</feature>
<evidence type="ECO:0000256" key="1">
    <source>
        <dbReference type="SAM" id="MobiDB-lite"/>
    </source>
</evidence>
<feature type="transmembrane region" description="Helical" evidence="2">
    <location>
        <begin position="181"/>
        <end position="202"/>
    </location>
</feature>
<accession>A0AA90NKG9</accession>
<keyword evidence="2" id="KW-1133">Transmembrane helix</keyword>
<keyword evidence="2" id="KW-0472">Membrane</keyword>
<evidence type="ECO:0008006" key="5">
    <source>
        <dbReference type="Google" id="ProtNLM"/>
    </source>
</evidence>